<dbReference type="Proteomes" id="UP001228113">
    <property type="component" value="Chromosome"/>
</dbReference>
<dbReference type="GO" id="GO:0008720">
    <property type="term" value="F:D-lactate dehydrogenase (NAD+) activity"/>
    <property type="evidence" value="ECO:0007669"/>
    <property type="project" value="TreeGrafter"/>
</dbReference>
<keyword evidence="6" id="KW-0809">Transit peptide</keyword>
<proteinExistence type="inferred from homology"/>
<evidence type="ECO:0000256" key="9">
    <source>
        <dbReference type="ARBA" id="ARBA00023014"/>
    </source>
</evidence>
<gene>
    <name evidence="13" type="ORF">METESE_28280</name>
</gene>
<keyword evidence="4" id="KW-0479">Metal-binding</keyword>
<dbReference type="GO" id="GO:1903457">
    <property type="term" value="P:lactate catabolic process"/>
    <property type="evidence" value="ECO:0007669"/>
    <property type="project" value="TreeGrafter"/>
</dbReference>
<evidence type="ECO:0000256" key="8">
    <source>
        <dbReference type="ARBA" id="ARBA00023004"/>
    </source>
</evidence>
<dbReference type="PANTHER" id="PTHR11748">
    <property type="entry name" value="D-LACTATE DEHYDROGENASE"/>
    <property type="match status" value="1"/>
</dbReference>
<dbReference type="InterPro" id="IPR006094">
    <property type="entry name" value="Oxid_FAD_bind_N"/>
</dbReference>
<evidence type="ECO:0000259" key="11">
    <source>
        <dbReference type="PROSITE" id="PS51379"/>
    </source>
</evidence>
<comment type="similarity">
    <text evidence="2">Belongs to the FAD-binding oxidoreductase/transferase type 4 family.</text>
</comment>
<dbReference type="InterPro" id="IPR016166">
    <property type="entry name" value="FAD-bd_PCMH"/>
</dbReference>
<reference evidence="13" key="1">
    <citation type="journal article" date="2023" name="Int. J. Syst. Evol. Microbiol.">
        <title>Mesoterricola silvestris gen. nov., sp. nov., Mesoterricola sediminis sp. nov., Geothrix oryzae sp. nov., Geothrix edaphica sp. nov., Geothrix rubra sp. nov., and Geothrix limicola sp. nov., six novel members of Acidobacteriota isolated from soils.</title>
        <authorList>
            <person name="Itoh H."/>
            <person name="Sugisawa Y."/>
            <person name="Mise K."/>
            <person name="Xu Z."/>
            <person name="Kuniyasu M."/>
            <person name="Ushijima N."/>
            <person name="Kawano K."/>
            <person name="Kobayashi E."/>
            <person name="Shiratori Y."/>
            <person name="Masuda Y."/>
            <person name="Senoo K."/>
        </authorList>
    </citation>
    <scope>NUCLEOTIDE SEQUENCE</scope>
    <source>
        <strain evidence="13">W786</strain>
    </source>
</reference>
<dbReference type="SUPFAM" id="SSF46548">
    <property type="entry name" value="alpha-helical ferredoxin"/>
    <property type="match status" value="1"/>
</dbReference>
<dbReference type="InterPro" id="IPR016169">
    <property type="entry name" value="FAD-bd_PCMH_sub2"/>
</dbReference>
<evidence type="ECO:0000256" key="6">
    <source>
        <dbReference type="ARBA" id="ARBA00022946"/>
    </source>
</evidence>
<dbReference type="PROSITE" id="PS51379">
    <property type="entry name" value="4FE4S_FER_2"/>
    <property type="match status" value="1"/>
</dbReference>
<dbReference type="InterPro" id="IPR009051">
    <property type="entry name" value="Helical_ferredxn"/>
</dbReference>
<keyword evidence="14" id="KW-1185">Reference proteome</keyword>
<keyword evidence="5" id="KW-0274">FAD</keyword>
<accession>A0AA48KEA4</accession>
<evidence type="ECO:0000256" key="3">
    <source>
        <dbReference type="ARBA" id="ARBA00022630"/>
    </source>
</evidence>
<dbReference type="RefSeq" id="WP_243346778.1">
    <property type="nucleotide sequence ID" value="NZ_AP027081.1"/>
</dbReference>
<name>A0AA48KEA4_9BACT</name>
<dbReference type="Gene3D" id="3.30.70.2190">
    <property type="match status" value="1"/>
</dbReference>
<dbReference type="Pfam" id="PF01565">
    <property type="entry name" value="FAD_binding_4"/>
    <property type="match status" value="1"/>
</dbReference>
<evidence type="ECO:0000259" key="12">
    <source>
        <dbReference type="PROSITE" id="PS51387"/>
    </source>
</evidence>
<dbReference type="GO" id="GO:0071949">
    <property type="term" value="F:FAD binding"/>
    <property type="evidence" value="ECO:0007669"/>
    <property type="project" value="InterPro"/>
</dbReference>
<dbReference type="InterPro" id="IPR016164">
    <property type="entry name" value="FAD-linked_Oxase-like_C"/>
</dbReference>
<dbReference type="Pfam" id="PF02754">
    <property type="entry name" value="CCG"/>
    <property type="match status" value="2"/>
</dbReference>
<feature type="domain" description="FAD-binding PCMH-type" evidence="12">
    <location>
        <begin position="36"/>
        <end position="264"/>
    </location>
</feature>
<dbReference type="SUPFAM" id="SSF55103">
    <property type="entry name" value="FAD-linked oxidases, C-terminal domain"/>
    <property type="match status" value="1"/>
</dbReference>
<keyword evidence="9" id="KW-0411">Iron-sulfur</keyword>
<dbReference type="InterPro" id="IPR017896">
    <property type="entry name" value="4Fe4S_Fe-S-bd"/>
</dbReference>
<dbReference type="Gene3D" id="3.30.70.2740">
    <property type="match status" value="1"/>
</dbReference>
<sequence length="948" mass="102412">MSTLPLRDTLAAIVGQDRVLDRPIELIAFASDASFYRLIPKAVVFAGSVDEVKGLFRTSHDLGLPLTFRAAGTSLSGQAVTDGILVEVARHWRDIQVLDGGARVRVQPGVIGAHVNHALRLHRAKMGPDPASINTCTVGGILSNNSSGMCCGVAQNAYHTLESLTFVLPSGTVIDTARPDADEAFRAAEPALWQGLLDMKRDLEANAPLATRIRAKYLQKNTTGYGLNAFLDFSRPVDIFRNLLIGSEGTLAFIAEAVLRTVPDLPVKVTGFLVFPTIHAACAAIVPLREAGAAALELLDRASLRSVENQPGTPPSFKGLPDGAAALLVEFQGAQEAARAELEAAALAACAGLTLLEPARFTHDAAEQAAFWKIRSGTFPSVGAVRKRGTTVLIEDVAFPIEKLADAAVDLIALFEKHGYREAILFGHAKDGNLHFVITQSFNDQAEVDRYARFIDDVVDLVVHKYDGALKAEHGTGRNMAPFVEAEWGPEARAVMARLKALSDPRGLLNPGVIINSDPRGHIADLKPMPGVEEEVDKCIECGYCEPKCPSRELTLSPRQRIVVRREMARLQTTGENPERLAALDEAFPYMALKTCAVDGLCATACPVSIDTGQLTKRFRRASHSPRAQKLALAAARNFATLEPLVRVGLWSGHVVQSLFGQKAMPFITRTLKLAGWSHQWSPEMPRPAKAPLPVTRPEGADAIYFPACISRMMGHLPGEATELSLVEAVLEVSRRAGVQLHIPTDVAGTCCGVPFSSKGFDQAHRFSVNQAIEKFWTWSQEGRLAVVVDTSPCTYGLTTCRPYLTSENQARFDKLRILDGVAFAHDVLLPRLKITGKVPSVALHPVCSVTKMNLVGKLEAVAKACAEQVLIPRDAGCCGFAGDRGFMHPELTASATRREAAEVKAAAPAEHYSSSRTCEVGMTRSTGRIYRSFVYLMEAVTRGGNHA</sequence>
<dbReference type="Pfam" id="PF13183">
    <property type="entry name" value="Fer4_8"/>
    <property type="match status" value="1"/>
</dbReference>
<dbReference type="Gene3D" id="3.30.43.10">
    <property type="entry name" value="Uridine Diphospho-n-acetylenolpyruvylglucosamine Reductase, domain 2"/>
    <property type="match status" value="1"/>
</dbReference>
<evidence type="ECO:0000256" key="1">
    <source>
        <dbReference type="ARBA" id="ARBA00001974"/>
    </source>
</evidence>
<dbReference type="EC" id="1.1.2.4" evidence="10"/>
<dbReference type="Gene3D" id="1.10.45.10">
    <property type="entry name" value="Vanillyl-alcohol Oxidase, Chain A, domain 4"/>
    <property type="match status" value="1"/>
</dbReference>
<evidence type="ECO:0000313" key="13">
    <source>
        <dbReference type="EMBL" id="BDU77870.1"/>
    </source>
</evidence>
<dbReference type="Gene3D" id="1.10.1060.10">
    <property type="entry name" value="Alpha-helical ferredoxin"/>
    <property type="match status" value="1"/>
</dbReference>
<dbReference type="PROSITE" id="PS51387">
    <property type="entry name" value="FAD_PCMH"/>
    <property type="match status" value="1"/>
</dbReference>
<dbReference type="GO" id="GO:0051536">
    <property type="term" value="F:iron-sulfur cluster binding"/>
    <property type="evidence" value="ECO:0007669"/>
    <property type="project" value="UniProtKB-KW"/>
</dbReference>
<dbReference type="InterPro" id="IPR016171">
    <property type="entry name" value="Vanillyl_alc_oxidase_C-sub2"/>
</dbReference>
<keyword evidence="3" id="KW-0285">Flavoprotein</keyword>
<dbReference type="Pfam" id="PF02913">
    <property type="entry name" value="FAD-oxidase_C"/>
    <property type="match status" value="1"/>
</dbReference>
<evidence type="ECO:0000256" key="7">
    <source>
        <dbReference type="ARBA" id="ARBA00023002"/>
    </source>
</evidence>
<evidence type="ECO:0000256" key="5">
    <source>
        <dbReference type="ARBA" id="ARBA00022827"/>
    </source>
</evidence>
<evidence type="ECO:0000313" key="14">
    <source>
        <dbReference type="Proteomes" id="UP001228113"/>
    </source>
</evidence>
<dbReference type="InterPro" id="IPR036318">
    <property type="entry name" value="FAD-bd_PCMH-like_sf"/>
</dbReference>
<dbReference type="GO" id="GO:0046872">
    <property type="term" value="F:metal ion binding"/>
    <property type="evidence" value="ECO:0007669"/>
    <property type="project" value="UniProtKB-KW"/>
</dbReference>
<dbReference type="Gene3D" id="3.30.465.10">
    <property type="match status" value="1"/>
</dbReference>
<dbReference type="InterPro" id="IPR004017">
    <property type="entry name" value="Cys_rich_dom"/>
</dbReference>
<protein>
    <recommendedName>
        <fullName evidence="10">D-lactate dehydrogenase (cytochrome)</fullName>
        <ecNumber evidence="10">1.1.2.4</ecNumber>
    </recommendedName>
</protein>
<evidence type="ECO:0000256" key="2">
    <source>
        <dbReference type="ARBA" id="ARBA00008000"/>
    </source>
</evidence>
<feature type="domain" description="4Fe-4S ferredoxin-type" evidence="11">
    <location>
        <begin position="528"/>
        <end position="559"/>
    </location>
</feature>
<organism evidence="13 14">
    <name type="scientific">Mesoterricola sediminis</name>
    <dbReference type="NCBI Taxonomy" id="2927980"/>
    <lineage>
        <taxon>Bacteria</taxon>
        <taxon>Pseudomonadati</taxon>
        <taxon>Acidobacteriota</taxon>
        <taxon>Holophagae</taxon>
        <taxon>Holophagales</taxon>
        <taxon>Holophagaceae</taxon>
        <taxon>Mesoterricola</taxon>
    </lineage>
</organism>
<keyword evidence="8" id="KW-0408">Iron</keyword>
<dbReference type="InterPro" id="IPR017900">
    <property type="entry name" value="4Fe4S_Fe_S_CS"/>
</dbReference>
<dbReference type="InterPro" id="IPR004113">
    <property type="entry name" value="FAD-bd_oxidored_4_C"/>
</dbReference>
<keyword evidence="7" id="KW-0560">Oxidoreductase</keyword>
<evidence type="ECO:0000256" key="10">
    <source>
        <dbReference type="ARBA" id="ARBA00038897"/>
    </source>
</evidence>
<dbReference type="PANTHER" id="PTHR11748:SF111">
    <property type="entry name" value="D-LACTATE DEHYDROGENASE, MITOCHONDRIAL-RELATED"/>
    <property type="match status" value="1"/>
</dbReference>
<dbReference type="InterPro" id="IPR016167">
    <property type="entry name" value="FAD-bd_PCMH_sub1"/>
</dbReference>
<dbReference type="EMBL" id="AP027081">
    <property type="protein sequence ID" value="BDU77870.1"/>
    <property type="molecule type" value="Genomic_DNA"/>
</dbReference>
<dbReference type="AlphaFoldDB" id="A0AA48KEA4"/>
<dbReference type="GO" id="GO:0004458">
    <property type="term" value="F:D-lactate dehydrogenase (cytochrome) activity"/>
    <property type="evidence" value="ECO:0007669"/>
    <property type="project" value="UniProtKB-EC"/>
</dbReference>
<dbReference type="SUPFAM" id="SSF56176">
    <property type="entry name" value="FAD-binding/transporter-associated domain-like"/>
    <property type="match status" value="1"/>
</dbReference>
<evidence type="ECO:0000256" key="4">
    <source>
        <dbReference type="ARBA" id="ARBA00022723"/>
    </source>
</evidence>
<dbReference type="KEGG" id="msea:METESE_28280"/>
<comment type="cofactor">
    <cofactor evidence="1">
        <name>FAD</name>
        <dbReference type="ChEBI" id="CHEBI:57692"/>
    </cofactor>
</comment>
<dbReference type="PROSITE" id="PS00198">
    <property type="entry name" value="4FE4S_FER_1"/>
    <property type="match status" value="1"/>
</dbReference>